<dbReference type="Pfam" id="PF25876">
    <property type="entry name" value="HH_MFP_RND"/>
    <property type="match status" value="1"/>
</dbReference>
<evidence type="ECO:0000259" key="3">
    <source>
        <dbReference type="Pfam" id="PF25967"/>
    </source>
</evidence>
<dbReference type="GO" id="GO:1990281">
    <property type="term" value="C:efflux pump complex"/>
    <property type="evidence" value="ECO:0007669"/>
    <property type="project" value="TreeGrafter"/>
</dbReference>
<proteinExistence type="predicted"/>
<dbReference type="Gene3D" id="2.40.50.100">
    <property type="match status" value="1"/>
</dbReference>
<keyword evidence="1" id="KW-0175">Coiled coil</keyword>
<dbReference type="InterPro" id="IPR058627">
    <property type="entry name" value="MdtA-like_C"/>
</dbReference>
<protein>
    <recommendedName>
        <fullName evidence="5">RND efflux pump membrane fusion protein barrel-sandwich domain-containing protein</fullName>
    </recommendedName>
</protein>
<evidence type="ECO:0008006" key="5">
    <source>
        <dbReference type="Google" id="ProtNLM"/>
    </source>
</evidence>
<reference evidence="4" key="1">
    <citation type="journal article" date="2015" name="Nature">
        <title>Complex archaea that bridge the gap between prokaryotes and eukaryotes.</title>
        <authorList>
            <person name="Spang A."/>
            <person name="Saw J.H."/>
            <person name="Jorgensen S.L."/>
            <person name="Zaremba-Niedzwiedzka K."/>
            <person name="Martijn J."/>
            <person name="Lind A.E."/>
            <person name="van Eijk R."/>
            <person name="Schleper C."/>
            <person name="Guy L."/>
            <person name="Ettema T.J."/>
        </authorList>
    </citation>
    <scope>NUCLEOTIDE SEQUENCE</scope>
</reference>
<evidence type="ECO:0000313" key="4">
    <source>
        <dbReference type="EMBL" id="KKO07184.1"/>
    </source>
</evidence>
<dbReference type="EMBL" id="LAZR01000013">
    <property type="protein sequence ID" value="KKO07184.1"/>
    <property type="molecule type" value="Genomic_DNA"/>
</dbReference>
<gene>
    <name evidence="4" type="ORF">LCGC14_0057520</name>
</gene>
<dbReference type="SUPFAM" id="SSF111369">
    <property type="entry name" value="HlyD-like secretion proteins"/>
    <property type="match status" value="1"/>
</dbReference>
<organism evidence="4">
    <name type="scientific">marine sediment metagenome</name>
    <dbReference type="NCBI Taxonomy" id="412755"/>
    <lineage>
        <taxon>unclassified sequences</taxon>
        <taxon>metagenomes</taxon>
        <taxon>ecological metagenomes</taxon>
    </lineage>
</organism>
<dbReference type="NCBIfam" id="TIGR01730">
    <property type="entry name" value="RND_mfp"/>
    <property type="match status" value="1"/>
</dbReference>
<feature type="domain" description="Multidrug resistance protein MdtA-like alpha-helical hairpin" evidence="2">
    <location>
        <begin position="96"/>
        <end position="152"/>
    </location>
</feature>
<dbReference type="Gene3D" id="2.40.30.170">
    <property type="match status" value="1"/>
</dbReference>
<dbReference type="Pfam" id="PF25967">
    <property type="entry name" value="RND-MFP_C"/>
    <property type="match status" value="1"/>
</dbReference>
<sequence>MRPKKTFIFIFSVLLTGCSSDEKEREVSPRVVKVIETNQQSDIISRRFVGRVDALNTVDLSFQVGGRLSEFPAIQGGVIPEGELVARLEQTDYALALRKAEAESNLARRDMQRKRNLLAHNAVSQSVFDEAQTNFELSEVQLESARQDLSYTTIRAPFDALVTRRLTDLHSNIQPNEQVVRVQDVTELRIRMSAPEALIQYVANSDRFEIEAELLAMPGHRIPLEYREHVTEPDEVAQTYEVEFALIDDTPLVALPGMTATVFISLADDVMPPVIMIPVSAVAKDEAGNFHVWRYNTDEKTVTSQQVALGEISGDSVPVISGLERGTTIVVAGLHLLRDGMPVRPLEQAL</sequence>
<dbReference type="PANTHER" id="PTHR30469:SF20">
    <property type="entry name" value="EFFLUX RND TRANSPORTER PERIPLASMIC ADAPTOR SUBUNIT"/>
    <property type="match status" value="1"/>
</dbReference>
<name>A0A0F9YR09_9ZZZZ</name>
<feature type="coiled-coil region" evidence="1">
    <location>
        <begin position="97"/>
        <end position="148"/>
    </location>
</feature>
<evidence type="ECO:0000256" key="1">
    <source>
        <dbReference type="SAM" id="Coils"/>
    </source>
</evidence>
<dbReference type="Gene3D" id="2.40.420.20">
    <property type="match status" value="1"/>
</dbReference>
<dbReference type="PROSITE" id="PS51257">
    <property type="entry name" value="PROKAR_LIPOPROTEIN"/>
    <property type="match status" value="1"/>
</dbReference>
<dbReference type="Gene3D" id="1.10.287.470">
    <property type="entry name" value="Helix hairpin bin"/>
    <property type="match status" value="1"/>
</dbReference>
<dbReference type="PANTHER" id="PTHR30469">
    <property type="entry name" value="MULTIDRUG RESISTANCE PROTEIN MDTA"/>
    <property type="match status" value="1"/>
</dbReference>
<dbReference type="AlphaFoldDB" id="A0A0F9YR09"/>
<dbReference type="InterPro" id="IPR058624">
    <property type="entry name" value="MdtA-like_HH"/>
</dbReference>
<dbReference type="GO" id="GO:0015562">
    <property type="term" value="F:efflux transmembrane transporter activity"/>
    <property type="evidence" value="ECO:0007669"/>
    <property type="project" value="TreeGrafter"/>
</dbReference>
<feature type="domain" description="Multidrug resistance protein MdtA-like C-terminal permuted SH3" evidence="3">
    <location>
        <begin position="274"/>
        <end position="334"/>
    </location>
</feature>
<evidence type="ECO:0000259" key="2">
    <source>
        <dbReference type="Pfam" id="PF25876"/>
    </source>
</evidence>
<comment type="caution">
    <text evidence="4">The sequence shown here is derived from an EMBL/GenBank/DDBJ whole genome shotgun (WGS) entry which is preliminary data.</text>
</comment>
<dbReference type="InterPro" id="IPR006143">
    <property type="entry name" value="RND_pump_MFP"/>
</dbReference>
<accession>A0A0F9YR09</accession>